<dbReference type="RefSeq" id="WP_354002333.1">
    <property type="nucleotide sequence ID" value="NZ_CAKJTG010000008.1"/>
</dbReference>
<evidence type="ECO:0000313" key="2">
    <source>
        <dbReference type="Proteomes" id="UP000789845"/>
    </source>
</evidence>
<name>A0A9C7G8R5_9BACI</name>
<accession>A0A9C7G8R5</accession>
<dbReference type="EMBL" id="CAKJTG010000008">
    <property type="protein sequence ID" value="CAG9608034.1"/>
    <property type="molecule type" value="Genomic_DNA"/>
</dbReference>
<gene>
    <name evidence="1" type="ORF">NEOCIP111885_01726</name>
</gene>
<proteinExistence type="predicted"/>
<dbReference type="Proteomes" id="UP000789845">
    <property type="component" value="Unassembled WGS sequence"/>
</dbReference>
<protein>
    <submittedName>
        <fullName evidence="1">Uncharacterized protein</fullName>
    </submittedName>
</protein>
<keyword evidence="2" id="KW-1185">Reference proteome</keyword>
<organism evidence="1 2">
    <name type="scientific">Pseudoneobacillus rhizosphaerae</name>
    <dbReference type="NCBI Taxonomy" id="2880968"/>
    <lineage>
        <taxon>Bacteria</taxon>
        <taxon>Bacillati</taxon>
        <taxon>Bacillota</taxon>
        <taxon>Bacilli</taxon>
        <taxon>Bacillales</taxon>
        <taxon>Bacillaceae</taxon>
        <taxon>Pseudoneobacillus</taxon>
    </lineage>
</organism>
<reference evidence="1" key="1">
    <citation type="submission" date="2021-10" db="EMBL/GenBank/DDBJ databases">
        <authorList>
            <person name="Criscuolo A."/>
        </authorList>
    </citation>
    <scope>NUCLEOTIDE SEQUENCE</scope>
    <source>
        <strain evidence="1">CIP111885</strain>
    </source>
</reference>
<comment type="caution">
    <text evidence="1">The sequence shown here is derived from an EMBL/GenBank/DDBJ whole genome shotgun (WGS) entry which is preliminary data.</text>
</comment>
<sequence length="246" mass="28953">MMNLENSIKDVITKKLEEGFVEKMIAEQLEVGVKNALKDLLGSYGDVTKVIENQIKSVMIPFLENRDYSEYIVKLDSVLVDVLKNSALENKKLLENFKNLMIYDDRKDLKVTDLFEEWKKYVGKNIETDGLEINYDDGPSYEYADVHMNINYDDERSWSSFDYATLTFECEHDEKMNFAIRLSKWDKRDNWDVRYDSKHDISSLRYLNDFEILLMKLDQNGVKLILDSDYESDKVVPEKEPEASWS</sequence>
<dbReference type="AlphaFoldDB" id="A0A9C7G8R5"/>
<evidence type="ECO:0000313" key="1">
    <source>
        <dbReference type="EMBL" id="CAG9608034.1"/>
    </source>
</evidence>